<dbReference type="AlphaFoldDB" id="A0A2S0WRC6"/>
<accession>A0A5F2ENE3</accession>
<accession>A0A2S0WRC6</accession>
<gene>
    <name evidence="1" type="ORF">C3E78_17805</name>
</gene>
<evidence type="ECO:0000313" key="2">
    <source>
        <dbReference type="Proteomes" id="UP000244384"/>
    </source>
</evidence>
<dbReference type="OrthoDB" id="3748452at2"/>
<sequence length="102" mass="10563">MSSQLLTVTGTLQTRERIALPPGGVATVKLVDAAGEVLAGAALDATDVPVAFTLTADPTFVTDPDSLFLWAALRSEAGVWGTTEIVPVEGDAPEIVLTKIED</sequence>
<dbReference type="KEGG" id="aez:C3E78_17805"/>
<dbReference type="InterPro" id="IPR039366">
    <property type="entry name" value="Pilotin"/>
</dbReference>
<reference evidence="2" key="1">
    <citation type="submission" date="2018-01" db="EMBL/GenBank/DDBJ databases">
        <authorList>
            <person name="Li J."/>
        </authorList>
    </citation>
    <scope>NUCLEOTIDE SEQUENCE [LARGE SCALE GENOMIC DNA]</scope>
    <source>
        <strain evidence="2">592</strain>
    </source>
</reference>
<dbReference type="RefSeq" id="WP_108580627.1">
    <property type="nucleotide sequence ID" value="NZ_CP026952.1"/>
</dbReference>
<organism evidence="1 2">
    <name type="scientific">Aeromicrobium chenweiae</name>
    <dbReference type="NCBI Taxonomy" id="2079793"/>
    <lineage>
        <taxon>Bacteria</taxon>
        <taxon>Bacillati</taxon>
        <taxon>Actinomycetota</taxon>
        <taxon>Actinomycetes</taxon>
        <taxon>Propionibacteriales</taxon>
        <taxon>Nocardioidaceae</taxon>
        <taxon>Aeromicrobium</taxon>
    </lineage>
</organism>
<protein>
    <submittedName>
        <fullName evidence="1">Uncharacterized protein</fullName>
    </submittedName>
</protein>
<dbReference type="EMBL" id="CP026952">
    <property type="protein sequence ID" value="AWB93915.1"/>
    <property type="molecule type" value="Genomic_DNA"/>
</dbReference>
<evidence type="ECO:0000313" key="1">
    <source>
        <dbReference type="EMBL" id="AWB93915.1"/>
    </source>
</evidence>
<proteinExistence type="predicted"/>
<dbReference type="Proteomes" id="UP000244384">
    <property type="component" value="Chromosome"/>
</dbReference>
<keyword evidence="2" id="KW-1185">Reference proteome</keyword>
<name>A0A2S0WRC6_9ACTN</name>
<dbReference type="Pfam" id="PF09619">
    <property type="entry name" value="YscW"/>
    <property type="match status" value="1"/>
</dbReference>